<keyword evidence="7" id="KW-0472">Membrane</keyword>
<dbReference type="RefSeq" id="WP_193497022.1">
    <property type="nucleotide sequence ID" value="NZ_CP063169.1"/>
</dbReference>
<evidence type="ECO:0000256" key="2">
    <source>
        <dbReference type="ARBA" id="ARBA00005417"/>
    </source>
</evidence>
<dbReference type="GO" id="GO:0016887">
    <property type="term" value="F:ATP hydrolysis activity"/>
    <property type="evidence" value="ECO:0007669"/>
    <property type="project" value="InterPro"/>
</dbReference>
<evidence type="ECO:0000256" key="3">
    <source>
        <dbReference type="ARBA" id="ARBA00022448"/>
    </source>
</evidence>
<dbReference type="GO" id="GO:0005886">
    <property type="term" value="C:plasma membrane"/>
    <property type="evidence" value="ECO:0007669"/>
    <property type="project" value="UniProtKB-SubCell"/>
</dbReference>
<evidence type="ECO:0000313" key="10">
    <source>
        <dbReference type="Proteomes" id="UP000593758"/>
    </source>
</evidence>
<evidence type="ECO:0000256" key="7">
    <source>
        <dbReference type="ARBA" id="ARBA00023136"/>
    </source>
</evidence>
<dbReference type="InterPro" id="IPR003593">
    <property type="entry name" value="AAA+_ATPase"/>
</dbReference>
<keyword evidence="6 9" id="KW-0067">ATP-binding</keyword>
<evidence type="ECO:0000256" key="5">
    <source>
        <dbReference type="ARBA" id="ARBA00022741"/>
    </source>
</evidence>
<keyword evidence="5" id="KW-0547">Nucleotide-binding</keyword>
<accession>A0A7M1SS00</accession>
<dbReference type="InterPro" id="IPR027417">
    <property type="entry name" value="P-loop_NTPase"/>
</dbReference>
<dbReference type="InterPro" id="IPR050388">
    <property type="entry name" value="ABC_Ni/Peptide_Import"/>
</dbReference>
<dbReference type="PROSITE" id="PS00211">
    <property type="entry name" value="ABC_TRANSPORTER_1"/>
    <property type="match status" value="1"/>
</dbReference>
<dbReference type="InterPro" id="IPR013563">
    <property type="entry name" value="Oligopep_ABC_C"/>
</dbReference>
<evidence type="ECO:0000256" key="6">
    <source>
        <dbReference type="ARBA" id="ARBA00022840"/>
    </source>
</evidence>
<dbReference type="Pfam" id="PF08352">
    <property type="entry name" value="oligo_HPY"/>
    <property type="match status" value="1"/>
</dbReference>
<reference evidence="9 10" key="1">
    <citation type="submission" date="2020-10" db="EMBL/GenBank/DDBJ databases">
        <title>Haloactinobacterium sp. RN3S43, a bacterium isolated from saline soil.</title>
        <authorList>
            <person name="Sun J.-Q."/>
        </authorList>
    </citation>
    <scope>NUCLEOTIDE SEQUENCE [LARGE SCALE GENOMIC DNA]</scope>
    <source>
        <strain evidence="9 10">RN3S43</strain>
    </source>
</reference>
<keyword evidence="3" id="KW-0813">Transport</keyword>
<dbReference type="PROSITE" id="PS50893">
    <property type="entry name" value="ABC_TRANSPORTER_2"/>
    <property type="match status" value="1"/>
</dbReference>
<comment type="similarity">
    <text evidence="2">Belongs to the ABC transporter superfamily.</text>
</comment>
<dbReference type="Gene3D" id="3.40.50.300">
    <property type="entry name" value="P-loop containing nucleotide triphosphate hydrolases"/>
    <property type="match status" value="1"/>
</dbReference>
<dbReference type="PANTHER" id="PTHR43297">
    <property type="entry name" value="OLIGOPEPTIDE TRANSPORT ATP-BINDING PROTEIN APPD"/>
    <property type="match status" value="1"/>
</dbReference>
<dbReference type="EMBL" id="CP063169">
    <property type="protein sequence ID" value="QOR70338.1"/>
    <property type="molecule type" value="Genomic_DNA"/>
</dbReference>
<dbReference type="SMART" id="SM00382">
    <property type="entry name" value="AAA"/>
    <property type="match status" value="1"/>
</dbReference>
<dbReference type="CDD" id="cd03257">
    <property type="entry name" value="ABC_NikE_OppD_transporters"/>
    <property type="match status" value="1"/>
</dbReference>
<dbReference type="InterPro" id="IPR003439">
    <property type="entry name" value="ABC_transporter-like_ATP-bd"/>
</dbReference>
<sequence length="324" mass="35202">MTADVLLDVQDLKVQFRTERGMVPAVDGLSYSVARGEAVAVVGESGSGKSVGARSLLALLPKTASITDGHAIFDGQDLVGMPERAMRAIRGRRIGMVFQNAMEAMSPTITLERQLTEHLVWHGVCTKAEARERAIRALGEVGIPEPERRLRMYPFQLSGGMRQRAMIAMATAIEPDLLIADEPTTAVDVTVQRQILELLKAQKERGTGIIMITHDLGVARFFCDTAVVMYAGQVVERGPMAEFIDRPAHPYAQGLLGSTIDVGDRHRKLSVIPGSPVDVANRPSGCPFRTRCALADADRCTHAQSLESVSPGRVAACWRSHDHV</sequence>
<keyword evidence="10" id="KW-1185">Reference proteome</keyword>
<dbReference type="KEGG" id="halt:IM660_17340"/>
<evidence type="ECO:0000259" key="8">
    <source>
        <dbReference type="PROSITE" id="PS50893"/>
    </source>
</evidence>
<feature type="domain" description="ABC transporter" evidence="8">
    <location>
        <begin position="7"/>
        <end position="256"/>
    </location>
</feature>
<evidence type="ECO:0000313" key="9">
    <source>
        <dbReference type="EMBL" id="QOR70338.1"/>
    </source>
</evidence>
<dbReference type="GO" id="GO:0015833">
    <property type="term" value="P:peptide transport"/>
    <property type="evidence" value="ECO:0007669"/>
    <property type="project" value="InterPro"/>
</dbReference>
<organism evidence="9 10">
    <name type="scientific">Ruania alkalisoli</name>
    <dbReference type="NCBI Taxonomy" id="2779775"/>
    <lineage>
        <taxon>Bacteria</taxon>
        <taxon>Bacillati</taxon>
        <taxon>Actinomycetota</taxon>
        <taxon>Actinomycetes</taxon>
        <taxon>Micrococcales</taxon>
        <taxon>Ruaniaceae</taxon>
        <taxon>Ruania</taxon>
    </lineage>
</organism>
<comment type="subcellular location">
    <subcellularLocation>
        <location evidence="1">Cell membrane</location>
        <topology evidence="1">Peripheral membrane protein</topology>
    </subcellularLocation>
</comment>
<dbReference type="NCBIfam" id="TIGR01727">
    <property type="entry name" value="oligo_HPY"/>
    <property type="match status" value="1"/>
</dbReference>
<evidence type="ECO:0000256" key="4">
    <source>
        <dbReference type="ARBA" id="ARBA00022475"/>
    </source>
</evidence>
<protein>
    <submittedName>
        <fullName evidence="9">ABC transporter ATP-binding protein</fullName>
    </submittedName>
</protein>
<dbReference type="InterPro" id="IPR017871">
    <property type="entry name" value="ABC_transporter-like_CS"/>
</dbReference>
<dbReference type="Pfam" id="PF00005">
    <property type="entry name" value="ABC_tran"/>
    <property type="match status" value="1"/>
</dbReference>
<dbReference type="SUPFAM" id="SSF52540">
    <property type="entry name" value="P-loop containing nucleoside triphosphate hydrolases"/>
    <property type="match status" value="1"/>
</dbReference>
<gene>
    <name evidence="9" type="ORF">IM660_17340</name>
</gene>
<dbReference type="FunFam" id="3.40.50.300:FF:000016">
    <property type="entry name" value="Oligopeptide ABC transporter ATP-binding component"/>
    <property type="match status" value="1"/>
</dbReference>
<dbReference type="AlphaFoldDB" id="A0A7M1SS00"/>
<proteinExistence type="inferred from homology"/>
<name>A0A7M1SS00_9MICO</name>
<dbReference type="GO" id="GO:0005524">
    <property type="term" value="F:ATP binding"/>
    <property type="evidence" value="ECO:0007669"/>
    <property type="project" value="UniProtKB-KW"/>
</dbReference>
<keyword evidence="4" id="KW-1003">Cell membrane</keyword>
<dbReference type="Proteomes" id="UP000593758">
    <property type="component" value="Chromosome"/>
</dbReference>
<dbReference type="PANTHER" id="PTHR43297:SF2">
    <property type="entry name" value="DIPEPTIDE TRANSPORT ATP-BINDING PROTEIN DPPD"/>
    <property type="match status" value="1"/>
</dbReference>
<evidence type="ECO:0000256" key="1">
    <source>
        <dbReference type="ARBA" id="ARBA00004202"/>
    </source>
</evidence>